<feature type="transmembrane region" description="Helical" evidence="1">
    <location>
        <begin position="17"/>
        <end position="35"/>
    </location>
</feature>
<dbReference type="AlphaFoldDB" id="A0A2A4G1T7"/>
<dbReference type="RefSeq" id="WP_097441050.1">
    <property type="nucleotide sequence ID" value="NZ_KZ300477.1"/>
</dbReference>
<keyword evidence="3" id="KW-1185">Reference proteome</keyword>
<dbReference type="EMBL" id="NBWU01000007">
    <property type="protein sequence ID" value="PCE62939.1"/>
    <property type="molecule type" value="Genomic_DNA"/>
</dbReference>
<proteinExistence type="predicted"/>
<organism evidence="2 3">
    <name type="scientific">Sediminicola luteus</name>
    <dbReference type="NCBI Taxonomy" id="319238"/>
    <lineage>
        <taxon>Bacteria</taxon>
        <taxon>Pseudomonadati</taxon>
        <taxon>Bacteroidota</taxon>
        <taxon>Flavobacteriia</taxon>
        <taxon>Flavobacteriales</taxon>
        <taxon>Flavobacteriaceae</taxon>
        <taxon>Sediminicola</taxon>
    </lineage>
</organism>
<sequence>MPDTPNQLILLRNDRNIVHLVLATLGYTLSLWLLYKLVLHHTNTVESIKRLGGIIIIIGVALRLSLIKETIIDIEKQRYRQGFGLGTWVFSKWRHLPSIEYISVFKQALSDGNHQYQINLWYQKSKRITAFECLDKEKAITITQTLAHNFQLDWLDATSPKKIWHKNAQID</sequence>
<dbReference type="OrthoDB" id="1200950at2"/>
<evidence type="ECO:0000256" key="1">
    <source>
        <dbReference type="SAM" id="Phobius"/>
    </source>
</evidence>
<accession>A0A2A4G1T7</accession>
<gene>
    <name evidence="2" type="ORF">B7P33_16825</name>
</gene>
<reference evidence="2 3" key="1">
    <citation type="submission" date="2017-04" db="EMBL/GenBank/DDBJ databases">
        <title>A new member of the family Flavobacteriaceae isolated from ascidians.</title>
        <authorList>
            <person name="Chen L."/>
        </authorList>
    </citation>
    <scope>NUCLEOTIDE SEQUENCE [LARGE SCALE GENOMIC DNA]</scope>
    <source>
        <strain evidence="2 3">HQA918</strain>
    </source>
</reference>
<evidence type="ECO:0008006" key="4">
    <source>
        <dbReference type="Google" id="ProtNLM"/>
    </source>
</evidence>
<feature type="transmembrane region" description="Helical" evidence="1">
    <location>
        <begin position="47"/>
        <end position="66"/>
    </location>
</feature>
<keyword evidence="1" id="KW-1133">Transmembrane helix</keyword>
<evidence type="ECO:0000313" key="3">
    <source>
        <dbReference type="Proteomes" id="UP000219559"/>
    </source>
</evidence>
<comment type="caution">
    <text evidence="2">The sequence shown here is derived from an EMBL/GenBank/DDBJ whole genome shotgun (WGS) entry which is preliminary data.</text>
</comment>
<evidence type="ECO:0000313" key="2">
    <source>
        <dbReference type="EMBL" id="PCE62939.1"/>
    </source>
</evidence>
<name>A0A2A4G1T7_9FLAO</name>
<keyword evidence="1" id="KW-0472">Membrane</keyword>
<keyword evidence="1" id="KW-0812">Transmembrane</keyword>
<dbReference type="Proteomes" id="UP000219559">
    <property type="component" value="Unassembled WGS sequence"/>
</dbReference>
<protein>
    <recommendedName>
        <fullName evidence="4">DUF5673 domain-containing protein</fullName>
    </recommendedName>
</protein>